<name>A0A392QEN4_9FABA</name>
<organism evidence="2 3">
    <name type="scientific">Trifolium medium</name>
    <dbReference type="NCBI Taxonomy" id="97028"/>
    <lineage>
        <taxon>Eukaryota</taxon>
        <taxon>Viridiplantae</taxon>
        <taxon>Streptophyta</taxon>
        <taxon>Embryophyta</taxon>
        <taxon>Tracheophyta</taxon>
        <taxon>Spermatophyta</taxon>
        <taxon>Magnoliopsida</taxon>
        <taxon>eudicotyledons</taxon>
        <taxon>Gunneridae</taxon>
        <taxon>Pentapetalae</taxon>
        <taxon>rosids</taxon>
        <taxon>fabids</taxon>
        <taxon>Fabales</taxon>
        <taxon>Fabaceae</taxon>
        <taxon>Papilionoideae</taxon>
        <taxon>50 kb inversion clade</taxon>
        <taxon>NPAAA clade</taxon>
        <taxon>Hologalegina</taxon>
        <taxon>IRL clade</taxon>
        <taxon>Trifolieae</taxon>
        <taxon>Trifolium</taxon>
    </lineage>
</organism>
<evidence type="ECO:0000313" key="2">
    <source>
        <dbReference type="EMBL" id="MCI22349.1"/>
    </source>
</evidence>
<dbReference type="AlphaFoldDB" id="A0A392QEN4"/>
<accession>A0A392QEN4</accession>
<evidence type="ECO:0000256" key="1">
    <source>
        <dbReference type="SAM" id="Phobius"/>
    </source>
</evidence>
<protein>
    <submittedName>
        <fullName evidence="2">Cationic amino acid transporter 9 chloroplastic-like</fullName>
    </submittedName>
</protein>
<keyword evidence="1" id="KW-1133">Transmembrane helix</keyword>
<comment type="caution">
    <text evidence="2">The sequence shown here is derived from an EMBL/GenBank/DDBJ whole genome shotgun (WGS) entry which is preliminary data.</text>
</comment>
<feature type="transmembrane region" description="Helical" evidence="1">
    <location>
        <begin position="37"/>
        <end position="70"/>
    </location>
</feature>
<reference evidence="2 3" key="1">
    <citation type="journal article" date="2018" name="Front. Plant Sci.">
        <title>Red Clover (Trifolium pratense) and Zigzag Clover (T. medium) - A Picture of Genomic Similarities and Differences.</title>
        <authorList>
            <person name="Dluhosova J."/>
            <person name="Istvanek J."/>
            <person name="Nedelnik J."/>
            <person name="Repkova J."/>
        </authorList>
    </citation>
    <scope>NUCLEOTIDE SEQUENCE [LARGE SCALE GENOMIC DNA]</scope>
    <source>
        <strain evidence="3">cv. 10/8</strain>
        <tissue evidence="2">Leaf</tissue>
    </source>
</reference>
<feature type="non-terminal residue" evidence="2">
    <location>
        <position position="71"/>
    </location>
</feature>
<keyword evidence="1" id="KW-0472">Membrane</keyword>
<dbReference type="EMBL" id="LXQA010130072">
    <property type="protein sequence ID" value="MCI22349.1"/>
    <property type="molecule type" value="Genomic_DNA"/>
</dbReference>
<proteinExistence type="predicted"/>
<sequence length="71" mass="7644">MPHATGYSVVSACVVVLRWKDRTNSQVSSPAKRREGIIFLITVAASGFAAGLFFHYKASIFFVIAAIVVAV</sequence>
<dbReference type="Proteomes" id="UP000265520">
    <property type="component" value="Unassembled WGS sequence"/>
</dbReference>
<keyword evidence="3" id="KW-1185">Reference proteome</keyword>
<keyword evidence="1" id="KW-0812">Transmembrane</keyword>
<evidence type="ECO:0000313" key="3">
    <source>
        <dbReference type="Proteomes" id="UP000265520"/>
    </source>
</evidence>